<dbReference type="Proteomes" id="UP000184139">
    <property type="component" value="Unassembled WGS sequence"/>
</dbReference>
<gene>
    <name evidence="1" type="ORF">SAMN02745124_04501</name>
</gene>
<reference evidence="1 2" key="1">
    <citation type="submission" date="2016-11" db="EMBL/GenBank/DDBJ databases">
        <authorList>
            <person name="Jaros S."/>
            <person name="Januszkiewicz K."/>
            <person name="Wedrychowicz H."/>
        </authorList>
    </citation>
    <scope>NUCLEOTIDE SEQUENCE [LARGE SCALE GENOMIC DNA]</scope>
    <source>
        <strain evidence="1 2">DSM 9705</strain>
    </source>
</reference>
<keyword evidence="2" id="KW-1185">Reference proteome</keyword>
<protein>
    <submittedName>
        <fullName evidence="1">Uncharacterized protein</fullName>
    </submittedName>
</protein>
<name>A0A1M5YVM6_9BACT</name>
<proteinExistence type="predicted"/>
<dbReference type="AlphaFoldDB" id="A0A1M5YVM6"/>
<evidence type="ECO:0000313" key="2">
    <source>
        <dbReference type="Proteomes" id="UP000184139"/>
    </source>
</evidence>
<evidence type="ECO:0000313" key="1">
    <source>
        <dbReference type="EMBL" id="SHI16142.1"/>
    </source>
</evidence>
<accession>A0A1M5YVM6</accession>
<organism evidence="1 2">
    <name type="scientific">Desulfofustis glycolicus DSM 9705</name>
    <dbReference type="NCBI Taxonomy" id="1121409"/>
    <lineage>
        <taxon>Bacteria</taxon>
        <taxon>Pseudomonadati</taxon>
        <taxon>Thermodesulfobacteriota</taxon>
        <taxon>Desulfobulbia</taxon>
        <taxon>Desulfobulbales</taxon>
        <taxon>Desulfocapsaceae</taxon>
        <taxon>Desulfofustis</taxon>
    </lineage>
</organism>
<sequence>MAFRADESANNGFKEVRNYLISKNIEASERMRSELKLIEIIDKYGPVVSAYPSWHPLVVHHNDRFPATVPSADCGYKGLDHTRYFVNAFISCPYRDP</sequence>
<dbReference type="EMBL" id="FQXS01000076">
    <property type="protein sequence ID" value="SHI16142.1"/>
    <property type="molecule type" value="Genomic_DNA"/>
</dbReference>